<feature type="compositionally biased region" description="Basic and acidic residues" evidence="1">
    <location>
        <begin position="90"/>
        <end position="106"/>
    </location>
</feature>
<organism evidence="2 3">
    <name type="scientific">Steinernema carpocapsae</name>
    <name type="common">Entomopathogenic nematode</name>
    <dbReference type="NCBI Taxonomy" id="34508"/>
    <lineage>
        <taxon>Eukaryota</taxon>
        <taxon>Metazoa</taxon>
        <taxon>Ecdysozoa</taxon>
        <taxon>Nematoda</taxon>
        <taxon>Chromadorea</taxon>
        <taxon>Rhabditida</taxon>
        <taxon>Tylenchina</taxon>
        <taxon>Panagrolaimomorpha</taxon>
        <taxon>Strongyloidoidea</taxon>
        <taxon>Steinernematidae</taxon>
        <taxon>Steinernema</taxon>
    </lineage>
</organism>
<dbReference type="AlphaFoldDB" id="A0A4U5MGK0"/>
<evidence type="ECO:0000256" key="1">
    <source>
        <dbReference type="SAM" id="MobiDB-lite"/>
    </source>
</evidence>
<dbReference type="EMBL" id="AZBU02000008">
    <property type="protein sequence ID" value="TKR68387.1"/>
    <property type="molecule type" value="Genomic_DNA"/>
</dbReference>
<reference evidence="2 3" key="2">
    <citation type="journal article" date="2019" name="G3 (Bethesda)">
        <title>Hybrid Assembly of the Genome of the Entomopathogenic Nematode Steinernema carpocapsae Identifies the X-Chromosome.</title>
        <authorList>
            <person name="Serra L."/>
            <person name="Macchietto M."/>
            <person name="Macias-Munoz A."/>
            <person name="McGill C.J."/>
            <person name="Rodriguez I.M."/>
            <person name="Rodriguez B."/>
            <person name="Murad R."/>
            <person name="Mortazavi A."/>
        </authorList>
    </citation>
    <scope>NUCLEOTIDE SEQUENCE [LARGE SCALE GENOMIC DNA]</scope>
    <source>
        <strain evidence="2 3">ALL</strain>
    </source>
</reference>
<proteinExistence type="predicted"/>
<protein>
    <submittedName>
        <fullName evidence="2">Uncharacterized protein</fullName>
    </submittedName>
</protein>
<evidence type="ECO:0000313" key="3">
    <source>
        <dbReference type="Proteomes" id="UP000298663"/>
    </source>
</evidence>
<name>A0A4U5MGK0_STECR</name>
<dbReference type="Proteomes" id="UP000298663">
    <property type="component" value="Unassembled WGS sequence"/>
</dbReference>
<feature type="region of interest" description="Disordered" evidence="1">
    <location>
        <begin position="77"/>
        <end position="106"/>
    </location>
</feature>
<sequence>MQLALPIWQYLFRWLISGQAEEQPDTGMSAAVLQAFSYYTRERRFRVSERKYLRMQAEFVPRNVIKTQNCLERSRGVEAEEVGFPRRSGRRDSKEGHKSEFPKLSE</sequence>
<reference evidence="2 3" key="1">
    <citation type="journal article" date="2015" name="Genome Biol.">
        <title>Comparative genomics of Steinernema reveals deeply conserved gene regulatory networks.</title>
        <authorList>
            <person name="Dillman A.R."/>
            <person name="Macchietto M."/>
            <person name="Porter C.F."/>
            <person name="Rogers A."/>
            <person name="Williams B."/>
            <person name="Antoshechkin I."/>
            <person name="Lee M.M."/>
            <person name="Goodwin Z."/>
            <person name="Lu X."/>
            <person name="Lewis E.E."/>
            <person name="Goodrich-Blair H."/>
            <person name="Stock S.P."/>
            <person name="Adams B.J."/>
            <person name="Sternberg P.W."/>
            <person name="Mortazavi A."/>
        </authorList>
    </citation>
    <scope>NUCLEOTIDE SEQUENCE [LARGE SCALE GENOMIC DNA]</scope>
    <source>
        <strain evidence="2 3">ALL</strain>
    </source>
</reference>
<accession>A0A4U5MGK0</accession>
<evidence type="ECO:0000313" key="2">
    <source>
        <dbReference type="EMBL" id="TKR68387.1"/>
    </source>
</evidence>
<keyword evidence="3" id="KW-1185">Reference proteome</keyword>
<comment type="caution">
    <text evidence="2">The sequence shown here is derived from an EMBL/GenBank/DDBJ whole genome shotgun (WGS) entry which is preliminary data.</text>
</comment>
<gene>
    <name evidence="2" type="ORF">L596_024377</name>
</gene>